<accession>A0A6J5JP13</accession>
<dbReference type="InterPro" id="IPR016163">
    <property type="entry name" value="Ald_DH_C"/>
</dbReference>
<evidence type="ECO:0000256" key="1">
    <source>
        <dbReference type="ARBA" id="ARBA00009986"/>
    </source>
</evidence>
<evidence type="ECO:0000259" key="5">
    <source>
        <dbReference type="Pfam" id="PF00171"/>
    </source>
</evidence>
<dbReference type="InterPro" id="IPR016162">
    <property type="entry name" value="Ald_DH_N"/>
</dbReference>
<dbReference type="Proteomes" id="UP000494301">
    <property type="component" value="Unassembled WGS sequence"/>
</dbReference>
<dbReference type="InterPro" id="IPR029510">
    <property type="entry name" value="Ald_DH_CS_GLU"/>
</dbReference>
<evidence type="ECO:0000256" key="3">
    <source>
        <dbReference type="PROSITE-ProRule" id="PRU10007"/>
    </source>
</evidence>
<proteinExistence type="inferred from homology"/>
<dbReference type="PROSITE" id="PS00687">
    <property type="entry name" value="ALDEHYDE_DEHYDR_GLU"/>
    <property type="match status" value="1"/>
</dbReference>
<dbReference type="EMBL" id="CABWIL020000036">
    <property type="protein sequence ID" value="CAB3973001.1"/>
    <property type="molecule type" value="Genomic_DNA"/>
</dbReference>
<feature type="active site" evidence="3">
    <location>
        <position position="245"/>
    </location>
</feature>
<reference evidence="6 7" key="1">
    <citation type="submission" date="2020-04" db="EMBL/GenBank/DDBJ databases">
        <authorList>
            <person name="Depoorter E."/>
        </authorList>
    </citation>
    <scope>NUCLEOTIDE SEQUENCE [LARGE SCALE GENOMIC DNA]</scope>
    <source>
        <strain evidence="6 7">BCC0217</strain>
    </source>
</reference>
<protein>
    <submittedName>
        <fullName evidence="6">Aldehyde dehydrogenase</fullName>
    </submittedName>
</protein>
<dbReference type="Pfam" id="PF00171">
    <property type="entry name" value="Aldedh"/>
    <property type="match status" value="1"/>
</dbReference>
<evidence type="ECO:0000256" key="4">
    <source>
        <dbReference type="RuleBase" id="RU003345"/>
    </source>
</evidence>
<name>A0A6J5JP13_9BURK</name>
<comment type="similarity">
    <text evidence="1 4">Belongs to the aldehyde dehydrogenase family.</text>
</comment>
<dbReference type="CDD" id="cd07138">
    <property type="entry name" value="ALDH_CddD_SSP0762"/>
    <property type="match status" value="1"/>
</dbReference>
<dbReference type="GO" id="GO:0016620">
    <property type="term" value="F:oxidoreductase activity, acting on the aldehyde or oxo group of donors, NAD or NADP as acceptor"/>
    <property type="evidence" value="ECO:0007669"/>
    <property type="project" value="InterPro"/>
</dbReference>
<dbReference type="PANTHER" id="PTHR42804:SF1">
    <property type="entry name" value="ALDEHYDE DEHYDROGENASE-RELATED"/>
    <property type="match status" value="1"/>
</dbReference>
<dbReference type="InterPro" id="IPR015590">
    <property type="entry name" value="Aldehyde_DH_dom"/>
</dbReference>
<gene>
    <name evidence="6" type="ORF">BLA3211_07286</name>
</gene>
<dbReference type="Gene3D" id="3.40.309.10">
    <property type="entry name" value="Aldehyde Dehydrogenase, Chain A, domain 2"/>
    <property type="match status" value="1"/>
</dbReference>
<organism evidence="6 7">
    <name type="scientific">Burkholderia aenigmatica</name>
    <dbReference type="NCBI Taxonomy" id="2015348"/>
    <lineage>
        <taxon>Bacteria</taxon>
        <taxon>Pseudomonadati</taxon>
        <taxon>Pseudomonadota</taxon>
        <taxon>Betaproteobacteria</taxon>
        <taxon>Burkholderiales</taxon>
        <taxon>Burkholderiaceae</taxon>
        <taxon>Burkholderia</taxon>
        <taxon>Burkholderia cepacia complex</taxon>
    </lineage>
</organism>
<dbReference type="Gene3D" id="3.40.605.10">
    <property type="entry name" value="Aldehyde Dehydrogenase, Chain A, domain 1"/>
    <property type="match status" value="1"/>
</dbReference>
<dbReference type="FunFam" id="3.40.605.10:FF:000007">
    <property type="entry name" value="NAD/NADP-dependent betaine aldehyde dehydrogenase"/>
    <property type="match status" value="1"/>
</dbReference>
<dbReference type="AlphaFoldDB" id="A0A6J5JP13"/>
<keyword evidence="2 4" id="KW-0560">Oxidoreductase</keyword>
<dbReference type="SUPFAM" id="SSF53720">
    <property type="entry name" value="ALDH-like"/>
    <property type="match status" value="1"/>
</dbReference>
<evidence type="ECO:0000313" key="7">
    <source>
        <dbReference type="Proteomes" id="UP000494301"/>
    </source>
</evidence>
<feature type="domain" description="Aldehyde dehydrogenase" evidence="5">
    <location>
        <begin position="14"/>
        <end position="469"/>
    </location>
</feature>
<dbReference type="PANTHER" id="PTHR42804">
    <property type="entry name" value="ALDEHYDE DEHYDROGENASE"/>
    <property type="match status" value="1"/>
</dbReference>
<evidence type="ECO:0000313" key="6">
    <source>
        <dbReference type="EMBL" id="CAB3973001.1"/>
    </source>
</evidence>
<evidence type="ECO:0000256" key="2">
    <source>
        <dbReference type="ARBA" id="ARBA00023002"/>
    </source>
</evidence>
<dbReference type="InterPro" id="IPR016161">
    <property type="entry name" value="Ald_DH/histidinol_DH"/>
</dbReference>
<dbReference type="FunFam" id="3.40.309.10:FF:000009">
    <property type="entry name" value="Aldehyde dehydrogenase A"/>
    <property type="match status" value="1"/>
</dbReference>
<sequence length="477" mass="51936">MIRRFDKLFINGDWVAPHGSDFSAVINPATEEVIAEICNATAEDVDKAFRAARQAFGTWSKTTSRERHDWIVKIHDALESRREDLANAISASMGCPIDMTRQIQTSCIGAFRNFAARSAMLDETTEVDNVVIIREPVGVCVLITPWNYPLFQLLTKVGSALAAGCTVVVKESSVTPLQGLILAEIVDSIGLPKGVFNLLTGRGSVLGDLMVTHPVADMVSFTGSTANGARIQELAARSIKRVCLELGGKSPFIITESADLEAAIRFGVEDVMINSGQTCVCLSRMLIPTSRYEEAVTIAKRIVERIRIGNPADETTYMGPMSSRYQRETVIAYINQGLKEGAKLVTGGPDLPEGIDKGAFVRPTIFRDVHNRMTIAQEEIFGPVICMISYDRMEDAIFMANDTPYGLSSAVWSGTVADAIDIARKIRAGACSINGGEFSYEAPLGGYKQSGNGRECGDFGMHEFFELKSLQLPVNAR</sequence>